<keyword evidence="4" id="KW-0378">Hydrolase</keyword>
<evidence type="ECO:0000256" key="3">
    <source>
        <dbReference type="ARBA" id="ARBA00022670"/>
    </source>
</evidence>
<dbReference type="PRINTS" id="PR00727">
    <property type="entry name" value="LEADERPTASE"/>
</dbReference>
<accession>A0A937EFY4</accession>
<dbReference type="CDD" id="cd06462">
    <property type="entry name" value="Peptidase_S24_S26"/>
    <property type="match status" value="1"/>
</dbReference>
<evidence type="ECO:0000313" key="9">
    <source>
        <dbReference type="Proteomes" id="UP000661858"/>
    </source>
</evidence>
<feature type="region of interest" description="Disordered" evidence="6">
    <location>
        <begin position="153"/>
        <end position="178"/>
    </location>
</feature>
<proteinExistence type="inferred from homology"/>
<dbReference type="InterPro" id="IPR019756">
    <property type="entry name" value="Pept_S26A_signal_pept_1_Ser-AS"/>
</dbReference>
<dbReference type="GO" id="GO:0005886">
    <property type="term" value="C:plasma membrane"/>
    <property type="evidence" value="ECO:0007669"/>
    <property type="project" value="UniProtKB-SubCell"/>
</dbReference>
<dbReference type="InterPro" id="IPR019533">
    <property type="entry name" value="Peptidase_S26"/>
</dbReference>
<dbReference type="GO" id="GO:0004252">
    <property type="term" value="F:serine-type endopeptidase activity"/>
    <property type="evidence" value="ECO:0007669"/>
    <property type="project" value="InterPro"/>
</dbReference>
<comment type="subcellular location">
    <subcellularLocation>
        <location evidence="1">Cell membrane</location>
        <topology evidence="1">Single-pass type II membrane protein</topology>
    </subcellularLocation>
</comment>
<protein>
    <submittedName>
        <fullName evidence="8">S26 family signal peptidase</fullName>
    </submittedName>
</protein>
<feature type="domain" description="Peptidase S26" evidence="7">
    <location>
        <begin position="108"/>
        <end position="145"/>
    </location>
</feature>
<dbReference type="EMBL" id="JAERRK010000004">
    <property type="protein sequence ID" value="MBL1082293.1"/>
    <property type="molecule type" value="Genomic_DNA"/>
</dbReference>
<evidence type="ECO:0000256" key="6">
    <source>
        <dbReference type="SAM" id="MobiDB-lite"/>
    </source>
</evidence>
<dbReference type="PANTHER" id="PTHR43390">
    <property type="entry name" value="SIGNAL PEPTIDASE I"/>
    <property type="match status" value="1"/>
</dbReference>
<comment type="similarity">
    <text evidence="2">Belongs to the peptidase S26 family.</text>
</comment>
<keyword evidence="3" id="KW-0645">Protease</keyword>
<comment type="caution">
    <text evidence="8">The sequence shown here is derived from an EMBL/GenBank/DDBJ whole genome shotgun (WGS) entry which is preliminary data.</text>
</comment>
<dbReference type="GO" id="GO:0006465">
    <property type="term" value="P:signal peptide processing"/>
    <property type="evidence" value="ECO:0007669"/>
    <property type="project" value="InterPro"/>
</dbReference>
<feature type="domain" description="Peptidase S26" evidence="7">
    <location>
        <begin position="15"/>
        <end position="96"/>
    </location>
</feature>
<organism evidence="8 9">
    <name type="scientific">Streptomyces actinomycinicus</name>
    <dbReference type="NCBI Taxonomy" id="1695166"/>
    <lineage>
        <taxon>Bacteria</taxon>
        <taxon>Bacillati</taxon>
        <taxon>Actinomycetota</taxon>
        <taxon>Actinomycetes</taxon>
        <taxon>Kitasatosporales</taxon>
        <taxon>Streptomycetaceae</taxon>
        <taxon>Streptomyces</taxon>
    </lineage>
</organism>
<name>A0A937EFY4_9ACTN</name>
<dbReference type="PROSITE" id="PS00501">
    <property type="entry name" value="SPASE_I_1"/>
    <property type="match status" value="1"/>
</dbReference>
<reference evidence="8" key="1">
    <citation type="submission" date="2021-01" db="EMBL/GenBank/DDBJ databases">
        <title>WGS of actinomycetes isolated from Thailand.</title>
        <authorList>
            <person name="Thawai C."/>
        </authorList>
    </citation>
    <scope>NUCLEOTIDE SEQUENCE</scope>
    <source>
        <strain evidence="8">RCU-197</strain>
    </source>
</reference>
<dbReference type="Gene3D" id="2.10.109.10">
    <property type="entry name" value="Umud Fragment, subunit A"/>
    <property type="match status" value="1"/>
</dbReference>
<evidence type="ECO:0000313" key="8">
    <source>
        <dbReference type="EMBL" id="MBL1082293.1"/>
    </source>
</evidence>
<dbReference type="AlphaFoldDB" id="A0A937EFY4"/>
<dbReference type="SUPFAM" id="SSF51306">
    <property type="entry name" value="LexA/Signal peptidase"/>
    <property type="match status" value="1"/>
</dbReference>
<evidence type="ECO:0000256" key="4">
    <source>
        <dbReference type="ARBA" id="ARBA00022801"/>
    </source>
</evidence>
<dbReference type="Proteomes" id="UP000661858">
    <property type="component" value="Unassembled WGS sequence"/>
</dbReference>
<dbReference type="Pfam" id="PF10502">
    <property type="entry name" value="Peptidase_S26"/>
    <property type="match status" value="2"/>
</dbReference>
<dbReference type="InterPro" id="IPR036286">
    <property type="entry name" value="LexA/Signal_pep-like_sf"/>
</dbReference>
<dbReference type="RefSeq" id="WP_201834087.1">
    <property type="nucleotide sequence ID" value="NZ_JAERRK010000004.1"/>
</dbReference>
<sequence>MTRDTAARTALGGICAVATAVALLRRRYVVVTVEGESMTPTLVAGDRVVVRRTGLAAVRSGQLVVAGPPTGERWDRLPLPEWLIKRAVAVPGDRVPKDAGPALGAPDGERVPDGRLVLLGDNPNRSLDSRHLGYFASGQLLGVVVRRIPRSAAGAGRIPSSPGRGRAVPGRTHSAWRT</sequence>
<gene>
    <name evidence="8" type="ORF">JK359_09905</name>
</gene>
<feature type="active site" evidence="5">
    <location>
        <position position="85"/>
    </location>
</feature>
<keyword evidence="9" id="KW-1185">Reference proteome</keyword>
<evidence type="ECO:0000259" key="7">
    <source>
        <dbReference type="Pfam" id="PF10502"/>
    </source>
</evidence>
<feature type="active site" evidence="5">
    <location>
        <position position="37"/>
    </location>
</feature>
<dbReference type="PANTHER" id="PTHR43390:SF1">
    <property type="entry name" value="CHLOROPLAST PROCESSING PEPTIDASE"/>
    <property type="match status" value="1"/>
</dbReference>
<evidence type="ECO:0000256" key="1">
    <source>
        <dbReference type="ARBA" id="ARBA00004401"/>
    </source>
</evidence>
<evidence type="ECO:0000256" key="2">
    <source>
        <dbReference type="ARBA" id="ARBA00009370"/>
    </source>
</evidence>
<dbReference type="InterPro" id="IPR000223">
    <property type="entry name" value="Pept_S26A_signal_pept_1"/>
</dbReference>
<evidence type="ECO:0000256" key="5">
    <source>
        <dbReference type="PIRSR" id="PIRSR600223-1"/>
    </source>
</evidence>